<feature type="region of interest" description="Disordered" evidence="1">
    <location>
        <begin position="343"/>
        <end position="392"/>
    </location>
</feature>
<reference evidence="2 3" key="1">
    <citation type="submission" date="2019-04" db="EMBL/GenBank/DDBJ databases">
        <title>Lampropedia sp YIM MLB12 draf genome.</title>
        <authorList>
            <person name="Wang Y.-X."/>
        </authorList>
    </citation>
    <scope>NUCLEOTIDE SEQUENCE [LARGE SCALE GENOMIC DNA]</scope>
    <source>
        <strain evidence="2 3">YIM MLB12</strain>
    </source>
</reference>
<organism evidence="2 3">
    <name type="scientific">Lampropedia aestuarii</name>
    <dbReference type="NCBI Taxonomy" id="2562762"/>
    <lineage>
        <taxon>Bacteria</taxon>
        <taxon>Pseudomonadati</taxon>
        <taxon>Pseudomonadota</taxon>
        <taxon>Betaproteobacteria</taxon>
        <taxon>Burkholderiales</taxon>
        <taxon>Comamonadaceae</taxon>
        <taxon>Lampropedia</taxon>
    </lineage>
</organism>
<proteinExistence type="predicted"/>
<comment type="caution">
    <text evidence="2">The sequence shown here is derived from an EMBL/GenBank/DDBJ whole genome shotgun (WGS) entry which is preliminary data.</text>
</comment>
<dbReference type="Proteomes" id="UP000306236">
    <property type="component" value="Unassembled WGS sequence"/>
</dbReference>
<feature type="compositionally biased region" description="Low complexity" evidence="1">
    <location>
        <begin position="367"/>
        <end position="384"/>
    </location>
</feature>
<dbReference type="AlphaFoldDB" id="A0A4S5BXK7"/>
<feature type="compositionally biased region" description="Low complexity" evidence="1">
    <location>
        <begin position="172"/>
        <end position="197"/>
    </location>
</feature>
<keyword evidence="3" id="KW-1185">Reference proteome</keyword>
<feature type="compositionally biased region" description="Polar residues" evidence="1">
    <location>
        <begin position="35"/>
        <end position="45"/>
    </location>
</feature>
<evidence type="ECO:0000313" key="2">
    <source>
        <dbReference type="EMBL" id="THJ36173.1"/>
    </source>
</evidence>
<feature type="region of interest" description="Disordered" evidence="1">
    <location>
        <begin position="141"/>
        <end position="251"/>
    </location>
</feature>
<feature type="compositionally biased region" description="Low complexity" evidence="1">
    <location>
        <begin position="233"/>
        <end position="249"/>
    </location>
</feature>
<sequence length="753" mass="78300">MYGLKPRPKATPAEQPRLGLKSFRNGGPIRGPGTGTSDSIQTTMPEGSYVMPADSSLALGHENLMQMGNSQSGVPVAVSNGEHELPPEQVHAIGVQALDQIKAATHQPVGGLPGQQPQEPQRYFANGGQVGGFGLLRRATGGVVSEDERQRQNTGVAGAPGVQRTGSSYSDAPRAPAAQQSTQPAAPQQAPANNAPRGFGIQRSGNSFSDAPKPAAAEPRLGMPSWEGRQSFPATHQRAAAPAPQTPTTSLADQIPNETRLKAPVTQPAGASALGAQAQADRQAVGGVVNKVKGWGADAGAAVADAATMIPRGLAGAYDSAVIRPMRAAGFNAAYLSPALTPAGADVSSPTPFSDLRSQAKQSAEQTQAVSTAAPQAPAANSNARGLGPLREPQLGLQNIDQQANRAIGFPSIEGLGSPAATARAAQQGTEVALGAYRHGRGQYSDDPNGMNLPRGLGSPSTTAQAAAEAGAYRGNGRGLPGYTAPAGAAAAEQPSGFGFGGTMVVDAGPFSAEQRASRERRMDMNHARWAAQDLQRFGRGVSGRSAAGVMTAGLGNVGEERRQNARIAAEQATGETEREARRQLAVAQEAGQNQRAALAQAGANQRDADANAVQRERLGLERDGQAYEQQRNQPALEREQAIAGLQQELLAEGTAEKRRGQIAERLRTLTGQQDGSDWRVQVTPQTKNADGSTTEGSVIRYNQRSGQVERVEGAEQIADAPANPKDRVVGRTYRGGNGTVATWNGKQWSVMP</sequence>
<feature type="compositionally biased region" description="Polar residues" evidence="1">
    <location>
        <begin position="348"/>
        <end position="366"/>
    </location>
</feature>
<dbReference type="OrthoDB" id="7032350at2"/>
<evidence type="ECO:0000256" key="1">
    <source>
        <dbReference type="SAM" id="MobiDB-lite"/>
    </source>
</evidence>
<dbReference type="RefSeq" id="WP_136405079.1">
    <property type="nucleotide sequence ID" value="NZ_SSWX01000002.1"/>
</dbReference>
<protein>
    <submittedName>
        <fullName evidence="2">Uncharacterized protein</fullName>
    </submittedName>
</protein>
<evidence type="ECO:0000313" key="3">
    <source>
        <dbReference type="Proteomes" id="UP000306236"/>
    </source>
</evidence>
<dbReference type="EMBL" id="SSWX01000002">
    <property type="protein sequence ID" value="THJ36173.1"/>
    <property type="molecule type" value="Genomic_DNA"/>
</dbReference>
<name>A0A4S5BXK7_9BURK</name>
<gene>
    <name evidence="2" type="ORF">E8K88_02605</name>
</gene>
<feature type="region of interest" description="Disordered" evidence="1">
    <location>
        <begin position="1"/>
        <end position="49"/>
    </location>
</feature>
<accession>A0A4S5BXK7</accession>